<name>A0A2I0TWR8_LIMLA</name>
<protein>
    <submittedName>
        <fullName evidence="1">Uncharacterized protein</fullName>
    </submittedName>
</protein>
<dbReference type="Proteomes" id="UP000233556">
    <property type="component" value="Unassembled WGS sequence"/>
</dbReference>
<evidence type="ECO:0000313" key="2">
    <source>
        <dbReference type="Proteomes" id="UP000233556"/>
    </source>
</evidence>
<reference evidence="2" key="1">
    <citation type="submission" date="2017-11" db="EMBL/GenBank/DDBJ databases">
        <authorList>
            <person name="Lima N.C."/>
            <person name="Parody-Merino A.M."/>
            <person name="Battley P.F."/>
            <person name="Fidler A.E."/>
            <person name="Prosdocimi F."/>
        </authorList>
    </citation>
    <scope>NUCLEOTIDE SEQUENCE [LARGE SCALE GENOMIC DNA]</scope>
</reference>
<dbReference type="EMBL" id="KZ506802">
    <property type="protein sequence ID" value="PKU38264.1"/>
    <property type="molecule type" value="Genomic_DNA"/>
</dbReference>
<accession>A0A2I0TWR8</accession>
<proteinExistence type="predicted"/>
<keyword evidence="2" id="KW-1185">Reference proteome</keyword>
<reference evidence="2" key="2">
    <citation type="submission" date="2017-12" db="EMBL/GenBank/DDBJ databases">
        <title>Genome sequence of the Bar-tailed Godwit (Limosa lapponica baueri).</title>
        <authorList>
            <person name="Lima N.C.B."/>
            <person name="Parody-Merino A.M."/>
            <person name="Battley P.F."/>
            <person name="Fidler A.E."/>
            <person name="Prosdocimi F."/>
        </authorList>
    </citation>
    <scope>NUCLEOTIDE SEQUENCE [LARGE SCALE GENOMIC DNA]</scope>
</reference>
<gene>
    <name evidence="1" type="ORF">llap_11435</name>
</gene>
<evidence type="ECO:0000313" key="1">
    <source>
        <dbReference type="EMBL" id="PKU38264.1"/>
    </source>
</evidence>
<organism evidence="1 2">
    <name type="scientific">Limosa lapponica baueri</name>
    <dbReference type="NCBI Taxonomy" id="1758121"/>
    <lineage>
        <taxon>Eukaryota</taxon>
        <taxon>Metazoa</taxon>
        <taxon>Chordata</taxon>
        <taxon>Craniata</taxon>
        <taxon>Vertebrata</taxon>
        <taxon>Euteleostomi</taxon>
        <taxon>Archelosauria</taxon>
        <taxon>Archosauria</taxon>
        <taxon>Dinosauria</taxon>
        <taxon>Saurischia</taxon>
        <taxon>Theropoda</taxon>
        <taxon>Coelurosauria</taxon>
        <taxon>Aves</taxon>
        <taxon>Neognathae</taxon>
        <taxon>Neoaves</taxon>
        <taxon>Charadriiformes</taxon>
        <taxon>Scolopacidae</taxon>
        <taxon>Limosa</taxon>
    </lineage>
</organism>
<dbReference type="AlphaFoldDB" id="A0A2I0TWR8"/>
<sequence length="83" mass="9315">MRQGISHSISEATYMIRILASTTVNAHKYRKSVFLQLYPSTTVDAVIREGEEGTLPTKIRKVIWDNAIEFEKMVVSGILMVSG</sequence>